<feature type="transmembrane region" description="Helical" evidence="1">
    <location>
        <begin position="253"/>
        <end position="273"/>
    </location>
</feature>
<evidence type="ECO:0000313" key="4">
    <source>
        <dbReference type="Proteomes" id="UP001336835"/>
    </source>
</evidence>
<protein>
    <submittedName>
        <fullName evidence="3">Phosphatase PAP2 family protein</fullName>
    </submittedName>
</protein>
<feature type="transmembrane region" description="Helical" evidence="1">
    <location>
        <begin position="227"/>
        <end position="247"/>
    </location>
</feature>
<dbReference type="PANTHER" id="PTHR14969">
    <property type="entry name" value="SPHINGOSINE-1-PHOSPHATE PHOSPHOHYDROLASE"/>
    <property type="match status" value="1"/>
</dbReference>
<evidence type="ECO:0000256" key="1">
    <source>
        <dbReference type="SAM" id="Phobius"/>
    </source>
</evidence>
<dbReference type="InterPro" id="IPR036938">
    <property type="entry name" value="PAP2/HPO_sf"/>
</dbReference>
<dbReference type="CDD" id="cd01610">
    <property type="entry name" value="PAP2_like"/>
    <property type="match status" value="1"/>
</dbReference>
<gene>
    <name evidence="3" type="ORF">VRU48_05415</name>
</gene>
<keyword evidence="4" id="KW-1185">Reference proteome</keyword>
<evidence type="ECO:0000313" key="3">
    <source>
        <dbReference type="EMBL" id="MEE1944537.1"/>
    </source>
</evidence>
<dbReference type="SUPFAM" id="SSF48317">
    <property type="entry name" value="Acid phosphatase/Vanadium-dependent haloperoxidase"/>
    <property type="match status" value="1"/>
</dbReference>
<feature type="domain" description="Phosphatidic acid phosphatase type 2/haloperoxidase" evidence="2">
    <location>
        <begin position="93"/>
        <end position="210"/>
    </location>
</feature>
<organism evidence="3 4">
    <name type="scientific">Pedobacter albus</name>
    <dbReference type="NCBI Taxonomy" id="3113905"/>
    <lineage>
        <taxon>Bacteria</taxon>
        <taxon>Pseudomonadati</taxon>
        <taxon>Bacteroidota</taxon>
        <taxon>Sphingobacteriia</taxon>
        <taxon>Sphingobacteriales</taxon>
        <taxon>Sphingobacteriaceae</taxon>
        <taxon>Pedobacter</taxon>
    </lineage>
</organism>
<name>A0ABU7I505_9SPHI</name>
<reference evidence="3 4" key="1">
    <citation type="submission" date="2024-01" db="EMBL/GenBank/DDBJ databases">
        <title>Pedobacter sp. nov., isolated from fresh soil.</title>
        <authorList>
            <person name="Le N.T.T."/>
        </authorList>
    </citation>
    <scope>NUCLEOTIDE SEQUENCE [LARGE SCALE GENOMIC DNA]</scope>
    <source>
        <strain evidence="3 4">KR3-3</strain>
    </source>
</reference>
<dbReference type="SMART" id="SM00014">
    <property type="entry name" value="acidPPc"/>
    <property type="match status" value="1"/>
</dbReference>
<keyword evidence="1" id="KW-0812">Transmembrane</keyword>
<feature type="transmembrane region" description="Helical" evidence="1">
    <location>
        <begin position="167"/>
        <end position="185"/>
    </location>
</feature>
<keyword evidence="1" id="KW-1133">Transmembrane helix</keyword>
<dbReference type="PANTHER" id="PTHR14969:SF13">
    <property type="entry name" value="AT30094P"/>
    <property type="match status" value="1"/>
</dbReference>
<dbReference type="Gene3D" id="1.20.144.10">
    <property type="entry name" value="Phosphatidic acid phosphatase type 2/haloperoxidase"/>
    <property type="match status" value="1"/>
</dbReference>
<proteinExistence type="predicted"/>
<feature type="transmembrane region" description="Helical" evidence="1">
    <location>
        <begin position="94"/>
        <end position="112"/>
    </location>
</feature>
<dbReference type="EMBL" id="JAZDQT010000001">
    <property type="protein sequence ID" value="MEE1944537.1"/>
    <property type="molecule type" value="Genomic_DNA"/>
</dbReference>
<dbReference type="InterPro" id="IPR000326">
    <property type="entry name" value="PAP2/HPO"/>
</dbReference>
<dbReference type="Pfam" id="PF01569">
    <property type="entry name" value="PAP2"/>
    <property type="match status" value="1"/>
</dbReference>
<feature type="transmembrane region" description="Helical" evidence="1">
    <location>
        <begin position="67"/>
        <end position="87"/>
    </location>
</feature>
<sequence length="279" mass="31287">MEINILKNYSKLRPSLFILPILLLAAIAVLLYSQGALGIDQYIQIQKSTFFFINHSLGQYPNLQYNLTQIGDASIFLSFLGLFIVFAPKIWESLLSGLLVSCLFSKLLKYIFAVPRPAVVLDHHDFVIVGKTLTGHNSLPSGHSITIFTILAVLLFSLMPQKPKHKVLWSFLIIIVGLILAFTRVGTGAHYPLDVIIGSIIGYISGLAGIFITRKYRIWAWIGDKKYYPIIILLFLVCCICAINKIIDENLIIFYLSLASLVVTLFKVINVYAKGYTKN</sequence>
<evidence type="ECO:0000259" key="2">
    <source>
        <dbReference type="SMART" id="SM00014"/>
    </source>
</evidence>
<keyword evidence="1" id="KW-0472">Membrane</keyword>
<comment type="caution">
    <text evidence="3">The sequence shown here is derived from an EMBL/GenBank/DDBJ whole genome shotgun (WGS) entry which is preliminary data.</text>
</comment>
<dbReference type="Proteomes" id="UP001336835">
    <property type="component" value="Unassembled WGS sequence"/>
</dbReference>
<accession>A0ABU7I505</accession>
<feature type="transmembrane region" description="Helical" evidence="1">
    <location>
        <begin position="141"/>
        <end position="160"/>
    </location>
</feature>
<feature type="transmembrane region" description="Helical" evidence="1">
    <location>
        <begin position="191"/>
        <end position="212"/>
    </location>
</feature>
<dbReference type="RefSeq" id="WP_330106905.1">
    <property type="nucleotide sequence ID" value="NZ_JAZDQT010000001.1"/>
</dbReference>